<proteinExistence type="predicted"/>
<keyword evidence="1" id="KW-0812">Transmembrane</keyword>
<dbReference type="Pfam" id="PF12836">
    <property type="entry name" value="HHH_3"/>
    <property type="match status" value="1"/>
</dbReference>
<protein>
    <submittedName>
        <fullName evidence="3">Helix-hairpin-helix domain-containing protein</fullName>
    </submittedName>
</protein>
<dbReference type="InterPro" id="IPR010994">
    <property type="entry name" value="RuvA_2-like"/>
</dbReference>
<dbReference type="PANTHER" id="PTHR21180">
    <property type="entry name" value="ENDONUCLEASE/EXONUCLEASE/PHOSPHATASE FAMILY DOMAIN-CONTAINING PROTEIN 1"/>
    <property type="match status" value="1"/>
</dbReference>
<dbReference type="GO" id="GO:0003677">
    <property type="term" value="F:DNA binding"/>
    <property type="evidence" value="ECO:0007669"/>
    <property type="project" value="InterPro"/>
</dbReference>
<dbReference type="EMBL" id="DRPZ01000212">
    <property type="protein sequence ID" value="HGY10026.1"/>
    <property type="molecule type" value="Genomic_DNA"/>
</dbReference>
<reference evidence="3" key="1">
    <citation type="journal article" date="2020" name="mSystems">
        <title>Genome- and Community-Level Interaction Insights into Carbon Utilization and Element Cycling Functions of Hydrothermarchaeota in Hydrothermal Sediment.</title>
        <authorList>
            <person name="Zhou Z."/>
            <person name="Liu Y."/>
            <person name="Xu W."/>
            <person name="Pan J."/>
            <person name="Luo Z.H."/>
            <person name="Li M."/>
        </authorList>
    </citation>
    <scope>NUCLEOTIDE SEQUENCE [LARGE SCALE GENOMIC DNA]</scope>
    <source>
        <strain evidence="3">HyVt-570</strain>
    </source>
</reference>
<keyword evidence="1" id="KW-1133">Transmembrane helix</keyword>
<dbReference type="GO" id="GO:0006281">
    <property type="term" value="P:DNA repair"/>
    <property type="evidence" value="ECO:0007669"/>
    <property type="project" value="InterPro"/>
</dbReference>
<feature type="transmembrane region" description="Helical" evidence="1">
    <location>
        <begin position="6"/>
        <end position="24"/>
    </location>
</feature>
<dbReference type="InterPro" id="IPR051675">
    <property type="entry name" value="Endo/Exo/Phosphatase_dom_1"/>
</dbReference>
<dbReference type="Pfam" id="PF10531">
    <property type="entry name" value="SLBB"/>
    <property type="match status" value="1"/>
</dbReference>
<dbReference type="AlphaFoldDB" id="A0A7C4VD09"/>
<feature type="domain" description="Helix-hairpin-helix DNA-binding motif class 1" evidence="2">
    <location>
        <begin position="121"/>
        <end position="140"/>
    </location>
</feature>
<keyword evidence="1" id="KW-0472">Membrane</keyword>
<feature type="domain" description="Helix-hairpin-helix DNA-binding motif class 1" evidence="2">
    <location>
        <begin position="147"/>
        <end position="166"/>
    </location>
</feature>
<evidence type="ECO:0000256" key="1">
    <source>
        <dbReference type="SAM" id="Phobius"/>
    </source>
</evidence>
<name>A0A7C4VD09_9DEIN</name>
<dbReference type="InterPro" id="IPR019554">
    <property type="entry name" value="Soluble_ligand-bd"/>
</dbReference>
<dbReference type="InterPro" id="IPR003583">
    <property type="entry name" value="Hlx-hairpin-Hlx_DNA-bd_motif"/>
</dbReference>
<dbReference type="SUPFAM" id="SSF47781">
    <property type="entry name" value="RuvA domain 2-like"/>
    <property type="match status" value="1"/>
</dbReference>
<dbReference type="Gene3D" id="3.10.560.10">
    <property type="entry name" value="Outer membrane lipoprotein wza domain like"/>
    <property type="match status" value="1"/>
</dbReference>
<gene>
    <name evidence="3" type="ORF">ENK37_08265</name>
</gene>
<dbReference type="SMART" id="SM00278">
    <property type="entry name" value="HhH1"/>
    <property type="match status" value="2"/>
</dbReference>
<evidence type="ECO:0000259" key="2">
    <source>
        <dbReference type="SMART" id="SM00278"/>
    </source>
</evidence>
<accession>A0A7C4VD09</accession>
<dbReference type="PANTHER" id="PTHR21180:SF32">
    <property type="entry name" value="ENDONUCLEASE_EXONUCLEASE_PHOSPHATASE FAMILY DOMAIN-CONTAINING PROTEIN 1"/>
    <property type="match status" value="1"/>
</dbReference>
<comment type="caution">
    <text evidence="3">The sequence shown here is derived from an EMBL/GenBank/DDBJ whole genome shotgun (WGS) entry which is preliminary data.</text>
</comment>
<dbReference type="Gene3D" id="1.10.150.320">
    <property type="entry name" value="Photosystem II 12 kDa extrinsic protein"/>
    <property type="match status" value="1"/>
</dbReference>
<organism evidence="3">
    <name type="scientific">Oceanithermus profundus</name>
    <dbReference type="NCBI Taxonomy" id="187137"/>
    <lineage>
        <taxon>Bacteria</taxon>
        <taxon>Thermotogati</taxon>
        <taxon>Deinococcota</taxon>
        <taxon>Deinococci</taxon>
        <taxon>Thermales</taxon>
        <taxon>Thermaceae</taxon>
        <taxon>Oceanithermus</taxon>
    </lineage>
</organism>
<dbReference type="GO" id="GO:0015628">
    <property type="term" value="P:protein secretion by the type II secretion system"/>
    <property type="evidence" value="ECO:0007669"/>
    <property type="project" value="TreeGrafter"/>
</dbReference>
<evidence type="ECO:0000313" key="3">
    <source>
        <dbReference type="EMBL" id="HGY10026.1"/>
    </source>
</evidence>
<dbReference type="Proteomes" id="UP000885759">
    <property type="component" value="Unassembled WGS sequence"/>
</dbReference>
<sequence>MARLQPVALGIYLALVLALGLYRLEPHREVRFSPLAAWETPPTVAVLGAVQRPGVYTLDPGARVADALAAAGGVTAEAQLGALDLALPVGDGETVRVPVVGEAAPPGAPRPRVSVNRAGVEALESVPGIGPALARRIVAYRPYRSLDELLRVPGIGPAVLERLRPYLVP</sequence>
<dbReference type="GO" id="GO:0015627">
    <property type="term" value="C:type II protein secretion system complex"/>
    <property type="evidence" value="ECO:0007669"/>
    <property type="project" value="TreeGrafter"/>
</dbReference>